<evidence type="ECO:0000313" key="2">
    <source>
        <dbReference type="EMBL" id="OEH83612.1"/>
    </source>
</evidence>
<proteinExistence type="predicted"/>
<comment type="caution">
    <text evidence="2">The sequence shown here is derived from an EMBL/GenBank/DDBJ whole genome shotgun (WGS) entry which is preliminary data.</text>
</comment>
<dbReference type="STRING" id="762845.BCR26_09035"/>
<dbReference type="Proteomes" id="UP000095256">
    <property type="component" value="Unassembled WGS sequence"/>
</dbReference>
<evidence type="ECO:0000313" key="3">
    <source>
        <dbReference type="Proteomes" id="UP000095256"/>
    </source>
</evidence>
<sequence>MDFLLKLLGVKYLIGSGEDFQCSRVFFLLMLCWLIISFWKMLILLAVCSIVVFASIIFILIKLRKFKQNFR</sequence>
<keyword evidence="1" id="KW-0812">Transmembrane</keyword>
<reference evidence="2 3" key="1">
    <citation type="submission" date="2016-09" db="EMBL/GenBank/DDBJ databases">
        <authorList>
            <person name="Capua I."/>
            <person name="De Benedictis P."/>
            <person name="Joannis T."/>
            <person name="Lombin L.H."/>
            <person name="Cattoli G."/>
        </authorList>
    </citation>
    <scope>NUCLEOTIDE SEQUENCE [LARGE SCALE GENOMIC DNA]</scope>
    <source>
        <strain evidence="2 3">LMG 25899</strain>
    </source>
</reference>
<gene>
    <name evidence="2" type="ORF">BCR26_09035</name>
</gene>
<accession>A0A1E5L0B8</accession>
<evidence type="ECO:0000256" key="1">
    <source>
        <dbReference type="SAM" id="Phobius"/>
    </source>
</evidence>
<dbReference type="EMBL" id="MIEK01000005">
    <property type="protein sequence ID" value="OEH83612.1"/>
    <property type="molecule type" value="Genomic_DNA"/>
</dbReference>
<feature type="transmembrane region" description="Helical" evidence="1">
    <location>
        <begin position="12"/>
        <end position="36"/>
    </location>
</feature>
<name>A0A1E5L0B8_9ENTE</name>
<keyword evidence="3" id="KW-1185">Reference proteome</keyword>
<organism evidence="2 3">
    <name type="scientific">Enterococcus rivorum</name>
    <dbReference type="NCBI Taxonomy" id="762845"/>
    <lineage>
        <taxon>Bacteria</taxon>
        <taxon>Bacillati</taxon>
        <taxon>Bacillota</taxon>
        <taxon>Bacilli</taxon>
        <taxon>Lactobacillales</taxon>
        <taxon>Enterococcaceae</taxon>
        <taxon>Enterococcus</taxon>
    </lineage>
</organism>
<protein>
    <submittedName>
        <fullName evidence="2">Uncharacterized protein</fullName>
    </submittedName>
</protein>
<keyword evidence="1" id="KW-0472">Membrane</keyword>
<dbReference type="AlphaFoldDB" id="A0A1E5L0B8"/>
<keyword evidence="1" id="KW-1133">Transmembrane helix</keyword>
<feature type="transmembrane region" description="Helical" evidence="1">
    <location>
        <begin position="42"/>
        <end position="61"/>
    </location>
</feature>